<dbReference type="Proteomes" id="UP001151079">
    <property type="component" value="Unassembled WGS sequence"/>
</dbReference>
<feature type="transmembrane region" description="Helical" evidence="1">
    <location>
        <begin position="118"/>
        <end position="137"/>
    </location>
</feature>
<dbReference type="InterPro" id="IPR037185">
    <property type="entry name" value="EmrE-like"/>
</dbReference>
<gene>
    <name evidence="3" type="ORF">OIU83_22355</name>
</gene>
<reference evidence="3" key="1">
    <citation type="submission" date="2022-10" db="EMBL/GenBank/DDBJ databases">
        <title>Two novel species of Flavobacterium.</title>
        <authorList>
            <person name="Liu Q."/>
            <person name="Xin Y.-H."/>
        </authorList>
    </citation>
    <scope>NUCLEOTIDE SEQUENCE</scope>
    <source>
        <strain evidence="3">LS1R49</strain>
    </source>
</reference>
<keyword evidence="1" id="KW-0472">Membrane</keyword>
<feature type="transmembrane region" description="Helical" evidence="1">
    <location>
        <begin position="210"/>
        <end position="226"/>
    </location>
</feature>
<feature type="transmembrane region" description="Helical" evidence="1">
    <location>
        <begin position="12"/>
        <end position="31"/>
    </location>
</feature>
<dbReference type="SUPFAM" id="SSF103481">
    <property type="entry name" value="Multidrug resistance efflux transporter EmrE"/>
    <property type="match status" value="2"/>
</dbReference>
<dbReference type="AlphaFoldDB" id="A0A9X3C5H9"/>
<evidence type="ECO:0000256" key="1">
    <source>
        <dbReference type="SAM" id="Phobius"/>
    </source>
</evidence>
<protein>
    <submittedName>
        <fullName evidence="3">DMT family transporter</fullName>
    </submittedName>
</protein>
<dbReference type="GO" id="GO:0016020">
    <property type="term" value="C:membrane"/>
    <property type="evidence" value="ECO:0007669"/>
    <property type="project" value="InterPro"/>
</dbReference>
<keyword evidence="4" id="KW-1185">Reference proteome</keyword>
<feature type="transmembrane region" description="Helical" evidence="1">
    <location>
        <begin position="269"/>
        <end position="286"/>
    </location>
</feature>
<proteinExistence type="predicted"/>
<keyword evidence="1" id="KW-0812">Transmembrane</keyword>
<sequence>MQNDKLKSYISLHLIVFIWGFTAILGALITINAEALVWYRMLLAGVFLASFIIYKKESFRVPVKAFFKLIFVGLLIALHWIFFFRAIHVSNVSITLSIFSLGAFFASLLEPIFFGRKVLWYEVFFGLIIIAGLALIMQVEIKYLNGMYYALASIILGVLFTLMNGKLIADHEPSVITFYEFGAGVLFITIYFLFQGKFTADFFTLSLNDWLLLLLLASVCTAYAFTASVKVMRKLTPYTVMLTTNLEPVYGIILAYFILGGKEKMSPEFYIGAVIIVITVILNGVFKHYKKDDKV</sequence>
<evidence type="ECO:0000313" key="4">
    <source>
        <dbReference type="Proteomes" id="UP001151079"/>
    </source>
</evidence>
<evidence type="ECO:0000313" key="3">
    <source>
        <dbReference type="EMBL" id="MCV9930419.1"/>
    </source>
</evidence>
<keyword evidence="1" id="KW-1133">Transmembrane helix</keyword>
<dbReference type="PANTHER" id="PTHR22911">
    <property type="entry name" value="ACYL-MALONYL CONDENSING ENZYME-RELATED"/>
    <property type="match status" value="1"/>
</dbReference>
<feature type="transmembrane region" description="Helical" evidence="1">
    <location>
        <begin position="238"/>
        <end position="257"/>
    </location>
</feature>
<comment type="caution">
    <text evidence="3">The sequence shown here is derived from an EMBL/GenBank/DDBJ whole genome shotgun (WGS) entry which is preliminary data.</text>
</comment>
<feature type="domain" description="EamA" evidence="2">
    <location>
        <begin position="147"/>
        <end position="283"/>
    </location>
</feature>
<dbReference type="EMBL" id="JAOZEW010000035">
    <property type="protein sequence ID" value="MCV9930419.1"/>
    <property type="molecule type" value="Genomic_DNA"/>
</dbReference>
<dbReference type="PANTHER" id="PTHR22911:SF79">
    <property type="entry name" value="MOBA-LIKE NTP TRANSFERASE DOMAIN-CONTAINING PROTEIN"/>
    <property type="match status" value="1"/>
</dbReference>
<accession>A0A9X3C5H9</accession>
<organism evidence="3 4">
    <name type="scientific">Flavobacterium shii</name>
    <dbReference type="NCBI Taxonomy" id="2987687"/>
    <lineage>
        <taxon>Bacteria</taxon>
        <taxon>Pseudomonadati</taxon>
        <taxon>Bacteroidota</taxon>
        <taxon>Flavobacteriia</taxon>
        <taxon>Flavobacteriales</taxon>
        <taxon>Flavobacteriaceae</taxon>
        <taxon>Flavobacterium</taxon>
    </lineage>
</organism>
<feature type="transmembrane region" description="Helical" evidence="1">
    <location>
        <begin position="66"/>
        <end position="83"/>
    </location>
</feature>
<feature type="transmembrane region" description="Helical" evidence="1">
    <location>
        <begin position="89"/>
        <end position="109"/>
    </location>
</feature>
<dbReference type="Pfam" id="PF00892">
    <property type="entry name" value="EamA"/>
    <property type="match status" value="2"/>
</dbReference>
<feature type="domain" description="EamA" evidence="2">
    <location>
        <begin position="9"/>
        <end position="137"/>
    </location>
</feature>
<dbReference type="InterPro" id="IPR000620">
    <property type="entry name" value="EamA_dom"/>
</dbReference>
<feature type="transmembrane region" description="Helical" evidence="1">
    <location>
        <begin position="175"/>
        <end position="194"/>
    </location>
</feature>
<evidence type="ECO:0000259" key="2">
    <source>
        <dbReference type="Pfam" id="PF00892"/>
    </source>
</evidence>
<feature type="transmembrane region" description="Helical" evidence="1">
    <location>
        <begin position="143"/>
        <end position="163"/>
    </location>
</feature>
<feature type="transmembrane region" description="Helical" evidence="1">
    <location>
        <begin position="37"/>
        <end position="54"/>
    </location>
</feature>
<name>A0A9X3C5H9_9FLAO</name>
<dbReference type="RefSeq" id="WP_264208492.1">
    <property type="nucleotide sequence ID" value="NZ_JAOZEW010000035.1"/>
</dbReference>